<proteinExistence type="inferred from homology"/>
<dbReference type="KEGG" id="mpq:ABA45_04035"/>
<dbReference type="PANTHER" id="PTHR43024:SF1">
    <property type="entry name" value="UDP-N-ACETYLMURAMOYL-TRIPEPTIDE--D-ALANYL-D-ALANINE LIGASE"/>
    <property type="match status" value="1"/>
</dbReference>
<dbReference type="PANTHER" id="PTHR43024">
    <property type="entry name" value="UDP-N-ACETYLMURAMOYL-TRIPEPTIDE--D-ALANYL-D-ALANINE LIGASE"/>
    <property type="match status" value="1"/>
</dbReference>
<dbReference type="InterPro" id="IPR036565">
    <property type="entry name" value="Mur-like_cat_sf"/>
</dbReference>
<dbReference type="InterPro" id="IPR000713">
    <property type="entry name" value="Mur_ligase_N"/>
</dbReference>
<dbReference type="SUPFAM" id="SSF63418">
    <property type="entry name" value="MurE/MurF N-terminal domain"/>
    <property type="match status" value="1"/>
</dbReference>
<dbReference type="InterPro" id="IPR013221">
    <property type="entry name" value="Mur_ligase_cen"/>
</dbReference>
<dbReference type="InterPro" id="IPR036615">
    <property type="entry name" value="Mur_ligase_C_dom_sf"/>
</dbReference>
<evidence type="ECO:0000313" key="16">
    <source>
        <dbReference type="Proteomes" id="UP000036406"/>
    </source>
</evidence>
<keyword evidence="1 10" id="KW-0963">Cytoplasm</keyword>
<reference evidence="15 16" key="1">
    <citation type="submission" date="2015-05" db="EMBL/GenBank/DDBJ databases">
        <title>Complete genome of Marinobacter psychrophilus strain 20041T isolated from sea-ice of the Canadian Basin.</title>
        <authorList>
            <person name="Song L."/>
            <person name="Ren L."/>
            <person name="Yu Y."/>
            <person name="Wang X."/>
        </authorList>
    </citation>
    <scope>NUCLEOTIDE SEQUENCE [LARGE SCALE GENOMIC DNA]</scope>
    <source>
        <strain evidence="15 16">20041</strain>
    </source>
</reference>
<evidence type="ECO:0000259" key="13">
    <source>
        <dbReference type="Pfam" id="PF02875"/>
    </source>
</evidence>
<dbReference type="SUPFAM" id="SSF53244">
    <property type="entry name" value="MurD-like peptide ligases, peptide-binding domain"/>
    <property type="match status" value="1"/>
</dbReference>
<dbReference type="HAMAP" id="MF_02019">
    <property type="entry name" value="MurF"/>
    <property type="match status" value="1"/>
</dbReference>
<evidence type="ECO:0000259" key="12">
    <source>
        <dbReference type="Pfam" id="PF01225"/>
    </source>
</evidence>
<keyword evidence="16" id="KW-1185">Reference proteome</keyword>
<dbReference type="GO" id="GO:0009252">
    <property type="term" value="P:peptidoglycan biosynthetic process"/>
    <property type="evidence" value="ECO:0007669"/>
    <property type="project" value="UniProtKB-UniRule"/>
</dbReference>
<sequence length="459" mass="48174">MMRAFSLAEAVQWLQPDCHFDGPDNLTFNAVNTDTRSLLPGQLFVALRGDNFDGHRFLQQAQEQGASAAVVDRIDAAVALPQLLVSDTLIALGQLATAHRATSNAILVAITGSSGKTTVREMTGAILQQMGPALITQGNLNNHIGVPLTLFGLAPKYRFGAIELGASGLNEIAYTVAMVKPQVVILTNAGQAHLEGFGSYQNIVLAKGEIIDGAADDGLVVLNRDDPAFDQWLARAGRRRVASVSRADHAEADYKATAGAGGQLQISGPDGWLCDLRLGLEGDHNLSNAAMAAAAARELGATNEQIKTGLEQVLAVKGRLHIQPLAQGWTLIDDSYNANPASIKAALAVLAKRPSPRIAVLGAMAELGEEAAQLHREVAQYARDLGIERLLAVGPGCEGYGRGFGATVEICASHDQAINAVLKNTQVPATVLVKGSRSSAMEIVAEGIKNKVNGTCCSG</sequence>
<feature type="domain" description="Mur ligase central" evidence="14">
    <location>
        <begin position="110"/>
        <end position="296"/>
    </location>
</feature>
<feature type="domain" description="Mur ligase N-terminal catalytic" evidence="12">
    <location>
        <begin position="29"/>
        <end position="98"/>
    </location>
</feature>
<keyword evidence="3 10" id="KW-0132">Cell division</keyword>
<dbReference type="GO" id="GO:0005737">
    <property type="term" value="C:cytoplasm"/>
    <property type="evidence" value="ECO:0007669"/>
    <property type="project" value="UniProtKB-SubCell"/>
</dbReference>
<dbReference type="UniPathway" id="UPA00219"/>
<dbReference type="SUPFAM" id="SSF53623">
    <property type="entry name" value="MurD-like peptide ligases, catalytic domain"/>
    <property type="match status" value="1"/>
</dbReference>
<dbReference type="RefSeq" id="WP_048384418.1">
    <property type="nucleotide sequence ID" value="NZ_CP011494.1"/>
</dbReference>
<evidence type="ECO:0000256" key="2">
    <source>
        <dbReference type="ARBA" id="ARBA00022598"/>
    </source>
</evidence>
<dbReference type="STRING" id="330734.ABA45_04035"/>
<keyword evidence="5 10" id="KW-0067">ATP-binding</keyword>
<keyword evidence="2 10" id="KW-0436">Ligase</keyword>
<evidence type="ECO:0000256" key="3">
    <source>
        <dbReference type="ARBA" id="ARBA00022618"/>
    </source>
</evidence>
<protein>
    <recommendedName>
        <fullName evidence="10 11">UDP-N-acetylmuramoyl-tripeptide--D-alanyl-D-alanine ligase</fullName>
        <ecNumber evidence="10 11">6.3.2.10</ecNumber>
    </recommendedName>
    <alternativeName>
        <fullName evidence="10">D-alanyl-D-alanine-adding enzyme</fullName>
    </alternativeName>
</protein>
<comment type="function">
    <text evidence="10 11">Involved in cell wall formation. Catalyzes the final step in the synthesis of UDP-N-acetylmuramoyl-pentapeptide, the precursor of murein.</text>
</comment>
<evidence type="ECO:0000256" key="9">
    <source>
        <dbReference type="ARBA" id="ARBA00023316"/>
    </source>
</evidence>
<evidence type="ECO:0000256" key="11">
    <source>
        <dbReference type="RuleBase" id="RU004136"/>
    </source>
</evidence>
<gene>
    <name evidence="10" type="primary">murF</name>
    <name evidence="15" type="ORF">ABA45_04035</name>
</gene>
<dbReference type="Gene3D" id="3.40.1190.10">
    <property type="entry name" value="Mur-like, catalytic domain"/>
    <property type="match status" value="1"/>
</dbReference>
<dbReference type="AlphaFoldDB" id="A0A0H4HYD0"/>
<keyword evidence="9 10" id="KW-0961">Cell wall biogenesis/degradation</keyword>
<dbReference type="Gene3D" id="3.90.190.20">
    <property type="entry name" value="Mur ligase, C-terminal domain"/>
    <property type="match status" value="1"/>
</dbReference>
<dbReference type="EC" id="6.3.2.10" evidence="10 11"/>
<dbReference type="NCBIfam" id="TIGR01143">
    <property type="entry name" value="murF"/>
    <property type="match status" value="1"/>
</dbReference>
<dbReference type="InterPro" id="IPR051046">
    <property type="entry name" value="MurCDEF_CellWall_CoF430Synth"/>
</dbReference>
<evidence type="ECO:0000256" key="10">
    <source>
        <dbReference type="HAMAP-Rule" id="MF_02019"/>
    </source>
</evidence>
<keyword evidence="4 10" id="KW-0547">Nucleotide-binding</keyword>
<dbReference type="Proteomes" id="UP000036406">
    <property type="component" value="Chromosome"/>
</dbReference>
<organism evidence="15 16">
    <name type="scientific">Marinobacter psychrophilus</name>
    <dbReference type="NCBI Taxonomy" id="330734"/>
    <lineage>
        <taxon>Bacteria</taxon>
        <taxon>Pseudomonadati</taxon>
        <taxon>Pseudomonadota</taxon>
        <taxon>Gammaproteobacteria</taxon>
        <taxon>Pseudomonadales</taxon>
        <taxon>Marinobacteraceae</taxon>
        <taxon>Marinobacter</taxon>
    </lineage>
</organism>
<dbReference type="InterPro" id="IPR005863">
    <property type="entry name" value="UDP-N-AcMur_synth"/>
</dbReference>
<evidence type="ECO:0000256" key="7">
    <source>
        <dbReference type="ARBA" id="ARBA00022984"/>
    </source>
</evidence>
<feature type="binding site" evidence="10">
    <location>
        <begin position="112"/>
        <end position="118"/>
    </location>
    <ligand>
        <name>ATP</name>
        <dbReference type="ChEBI" id="CHEBI:30616"/>
    </ligand>
</feature>
<dbReference type="GO" id="GO:0051301">
    <property type="term" value="P:cell division"/>
    <property type="evidence" value="ECO:0007669"/>
    <property type="project" value="UniProtKB-KW"/>
</dbReference>
<dbReference type="GO" id="GO:0005524">
    <property type="term" value="F:ATP binding"/>
    <property type="evidence" value="ECO:0007669"/>
    <property type="project" value="UniProtKB-UniRule"/>
</dbReference>
<evidence type="ECO:0000313" key="15">
    <source>
        <dbReference type="EMBL" id="AKO51694.1"/>
    </source>
</evidence>
<accession>A0A0H4HYD0</accession>
<comment type="pathway">
    <text evidence="10 11">Cell wall biogenesis; peptidoglycan biosynthesis.</text>
</comment>
<comment type="similarity">
    <text evidence="10">Belongs to the MurCDEF family. MurF subfamily.</text>
</comment>
<evidence type="ECO:0000256" key="5">
    <source>
        <dbReference type="ARBA" id="ARBA00022840"/>
    </source>
</evidence>
<dbReference type="GO" id="GO:0071555">
    <property type="term" value="P:cell wall organization"/>
    <property type="evidence" value="ECO:0007669"/>
    <property type="project" value="UniProtKB-KW"/>
</dbReference>
<dbReference type="GO" id="GO:0008766">
    <property type="term" value="F:UDP-N-acetylmuramoylalanyl-D-glutamyl-2,6-diaminopimelate-D-alanyl-D-alanine ligase activity"/>
    <property type="evidence" value="ECO:0007669"/>
    <property type="project" value="RHEA"/>
</dbReference>
<keyword evidence="8 10" id="KW-0131">Cell cycle</keyword>
<feature type="domain" description="Mur ligase C-terminal" evidence="13">
    <location>
        <begin position="318"/>
        <end position="437"/>
    </location>
</feature>
<evidence type="ECO:0000256" key="6">
    <source>
        <dbReference type="ARBA" id="ARBA00022960"/>
    </source>
</evidence>
<comment type="catalytic activity">
    <reaction evidence="10 11">
        <text>D-alanyl-D-alanine + UDP-N-acetyl-alpha-D-muramoyl-L-alanyl-gamma-D-glutamyl-meso-2,6-diaminopimelate + ATP = UDP-N-acetyl-alpha-D-muramoyl-L-alanyl-gamma-D-glutamyl-meso-2,6-diaminopimeloyl-D-alanyl-D-alanine + ADP + phosphate + H(+)</text>
        <dbReference type="Rhea" id="RHEA:28374"/>
        <dbReference type="ChEBI" id="CHEBI:15378"/>
        <dbReference type="ChEBI" id="CHEBI:30616"/>
        <dbReference type="ChEBI" id="CHEBI:43474"/>
        <dbReference type="ChEBI" id="CHEBI:57822"/>
        <dbReference type="ChEBI" id="CHEBI:61386"/>
        <dbReference type="ChEBI" id="CHEBI:83905"/>
        <dbReference type="ChEBI" id="CHEBI:456216"/>
        <dbReference type="EC" id="6.3.2.10"/>
    </reaction>
</comment>
<dbReference type="Pfam" id="PF02875">
    <property type="entry name" value="Mur_ligase_C"/>
    <property type="match status" value="1"/>
</dbReference>
<dbReference type="GO" id="GO:0008360">
    <property type="term" value="P:regulation of cell shape"/>
    <property type="evidence" value="ECO:0007669"/>
    <property type="project" value="UniProtKB-KW"/>
</dbReference>
<evidence type="ECO:0000259" key="14">
    <source>
        <dbReference type="Pfam" id="PF08245"/>
    </source>
</evidence>
<dbReference type="Pfam" id="PF08245">
    <property type="entry name" value="Mur_ligase_M"/>
    <property type="match status" value="1"/>
</dbReference>
<dbReference type="PATRIC" id="fig|330734.3.peg.864"/>
<comment type="subcellular location">
    <subcellularLocation>
        <location evidence="10 11">Cytoplasm</location>
    </subcellularLocation>
</comment>
<dbReference type="Gene3D" id="3.40.1390.10">
    <property type="entry name" value="MurE/MurF, N-terminal domain"/>
    <property type="match status" value="1"/>
</dbReference>
<evidence type="ECO:0000256" key="4">
    <source>
        <dbReference type="ARBA" id="ARBA00022741"/>
    </source>
</evidence>
<dbReference type="InterPro" id="IPR035911">
    <property type="entry name" value="MurE/MurF_N"/>
</dbReference>
<dbReference type="InterPro" id="IPR004101">
    <property type="entry name" value="Mur_ligase_C"/>
</dbReference>
<dbReference type="EMBL" id="CP011494">
    <property type="protein sequence ID" value="AKO51694.1"/>
    <property type="molecule type" value="Genomic_DNA"/>
</dbReference>
<name>A0A0H4HYD0_9GAMM</name>
<keyword evidence="6 10" id="KW-0133">Cell shape</keyword>
<evidence type="ECO:0000256" key="1">
    <source>
        <dbReference type="ARBA" id="ARBA00022490"/>
    </source>
</evidence>
<dbReference type="GO" id="GO:0047480">
    <property type="term" value="F:UDP-N-acetylmuramoyl-tripeptide-D-alanyl-D-alanine ligase activity"/>
    <property type="evidence" value="ECO:0007669"/>
    <property type="project" value="UniProtKB-UniRule"/>
</dbReference>
<evidence type="ECO:0000256" key="8">
    <source>
        <dbReference type="ARBA" id="ARBA00023306"/>
    </source>
</evidence>
<keyword evidence="7 10" id="KW-0573">Peptidoglycan synthesis</keyword>
<dbReference type="Pfam" id="PF01225">
    <property type="entry name" value="Mur_ligase"/>
    <property type="match status" value="1"/>
</dbReference>